<reference evidence="1" key="1">
    <citation type="submission" date="2016-07" db="EMBL/GenBank/DDBJ databases">
        <title>Microvirga ossetica sp. nov. a new species of rhizobia isolated from root nodules of the legume species Vicia alpestris Steven originated from North Ossetia region in the Caucasus.</title>
        <authorList>
            <person name="Safronova V.I."/>
            <person name="Kuznetsova I.G."/>
            <person name="Sazanova A.L."/>
            <person name="Belimov A."/>
            <person name="Andronov E."/>
            <person name="Osledkin Y.S."/>
            <person name="Onishchuk O.P."/>
            <person name="Kurchak O.N."/>
            <person name="Shaposhnikov A.I."/>
            <person name="Willems A."/>
            <person name="Tikhonovich I.A."/>
        </authorList>
    </citation>
    <scope>NUCLEOTIDE SEQUENCE [LARGE SCALE GENOMIC DNA]</scope>
    <source>
        <strain evidence="1">V5/3M</strain>
    </source>
</reference>
<dbReference type="EMBL" id="CP016616">
    <property type="protein sequence ID" value="ANY78867.1"/>
    <property type="molecule type" value="Genomic_DNA"/>
</dbReference>
<proteinExistence type="predicted"/>
<protein>
    <submittedName>
        <fullName evidence="1">Uncharacterized protein</fullName>
    </submittedName>
</protein>
<evidence type="ECO:0000313" key="1">
    <source>
        <dbReference type="EMBL" id="ANY78867.1"/>
    </source>
</evidence>
<accession>A0A1B2EG05</accession>
<gene>
    <name evidence="1" type="ORF">BB934_12115</name>
</gene>
<dbReference type="AlphaFoldDB" id="A0A1B2EG05"/>
<sequence length="116" mass="13238">MLRTISILTYMNLSVPVISLQAKVGLEEDGALLRRPAMCLRKTPMFDLEHYQDQGDPGLMPLAVQGAHITWLRLTAVELSGVRTTSELIERVEERYSLSHEQATRDVEFWVLDKQL</sequence>
<dbReference type="KEGG" id="moc:BB934_12115"/>
<name>A0A1B2EG05_9HYPH</name>
<organism evidence="1">
    <name type="scientific">Microvirga ossetica</name>
    <dbReference type="NCBI Taxonomy" id="1882682"/>
    <lineage>
        <taxon>Bacteria</taxon>
        <taxon>Pseudomonadati</taxon>
        <taxon>Pseudomonadota</taxon>
        <taxon>Alphaproteobacteria</taxon>
        <taxon>Hyphomicrobiales</taxon>
        <taxon>Methylobacteriaceae</taxon>
        <taxon>Microvirga</taxon>
    </lineage>
</organism>